<proteinExistence type="predicted"/>
<dbReference type="Proteomes" id="UP000813444">
    <property type="component" value="Unassembled WGS sequence"/>
</dbReference>
<evidence type="ECO:0000256" key="4">
    <source>
        <dbReference type="ARBA" id="ARBA00022989"/>
    </source>
</evidence>
<dbReference type="InterPro" id="IPR039261">
    <property type="entry name" value="FNR_nucleotide-bd"/>
</dbReference>
<organism evidence="11 12">
    <name type="scientific">Stachybotrys elegans</name>
    <dbReference type="NCBI Taxonomy" id="80388"/>
    <lineage>
        <taxon>Eukaryota</taxon>
        <taxon>Fungi</taxon>
        <taxon>Dikarya</taxon>
        <taxon>Ascomycota</taxon>
        <taxon>Pezizomycotina</taxon>
        <taxon>Sordariomycetes</taxon>
        <taxon>Hypocreomycetidae</taxon>
        <taxon>Hypocreales</taxon>
        <taxon>Stachybotryaceae</taxon>
        <taxon>Stachybotrys</taxon>
    </lineage>
</organism>
<evidence type="ECO:0000313" key="12">
    <source>
        <dbReference type="Proteomes" id="UP000813444"/>
    </source>
</evidence>
<gene>
    <name evidence="11" type="ORF">B0I35DRAFT_356546</name>
</gene>
<feature type="transmembrane region" description="Helical" evidence="8">
    <location>
        <begin position="317"/>
        <end position="337"/>
    </location>
</feature>
<dbReference type="CDD" id="cd06186">
    <property type="entry name" value="NOX_Duox_like_FAD_NADP"/>
    <property type="match status" value="1"/>
</dbReference>
<keyword evidence="6 8" id="KW-0472">Membrane</keyword>
<evidence type="ECO:0000256" key="6">
    <source>
        <dbReference type="ARBA" id="ARBA00023136"/>
    </source>
</evidence>
<feature type="transmembrane region" description="Helical" evidence="8">
    <location>
        <begin position="275"/>
        <end position="296"/>
    </location>
</feature>
<evidence type="ECO:0000313" key="11">
    <source>
        <dbReference type="EMBL" id="KAH7312520.1"/>
    </source>
</evidence>
<evidence type="ECO:0000259" key="10">
    <source>
        <dbReference type="Pfam" id="PF01794"/>
    </source>
</evidence>
<sequence>MRVAGGFLLLAAASVGRGQSIGLTGIDSYDNHPFCATACYAALSSAPLECSEVHGDSHGDHGHGHGHVMTSADCRRGNVPFLTSLAWCISSKCGEVDDLTTGEIEEFWDRTASGDPNVSPAWTYSVALANISYPPTVDLGHGELMNTTVVPPFFWDVAYGTYKTLYEEGWNMNVFGLIILNVGFGLPIILTWLGCLPYFDKLYEKLQPYLVWPSLIGNYHVRVLPFSLGNAPTVGQALYITVMIALNIVLSAINFQTTENHMWFQSTSQQITGYLMYRTGVLSFAMAPLTLLFAGRNNILLWLTNWKHSTFILLHRWIARLFVIQALLHTILAVAVYSEMGIYPVEAELPYWAWGVVATLFACLMLVFSTVYFRRLSYEIFLISHIIMAVLVIVGSWYHVILRFEILSGHTMWLWTASAVWFFDRLVRVVLIARIGGLRSKVVDIGDGIVRVDIEGVRWGFAPGQKSYVYFPSVTRFRPWENHPFSAIPTQYLGPNATTIRQLSPTGSQTPSDNQAGEKQQALASVSSGSAGRKQMTPGITFFIRKATGMTKALQASNNLFTLLEGPYTDNSTSSILKCDRILLVGGGIGITSLLAWTKTHPNAKLCWTVKQNGESLVRAFDAALEGLADKEIKVGSRTAIEEVLAREVEVGWTKIGVVACGPPALCDDVRAAVVAAGKKHSSVFEFHEDAYSW</sequence>
<keyword evidence="4 8" id="KW-1133">Transmembrane helix</keyword>
<reference evidence="11" key="1">
    <citation type="journal article" date="2021" name="Nat. Commun.">
        <title>Genetic determinants of endophytism in the Arabidopsis root mycobiome.</title>
        <authorList>
            <person name="Mesny F."/>
            <person name="Miyauchi S."/>
            <person name="Thiergart T."/>
            <person name="Pickel B."/>
            <person name="Atanasova L."/>
            <person name="Karlsson M."/>
            <person name="Huettel B."/>
            <person name="Barry K.W."/>
            <person name="Haridas S."/>
            <person name="Chen C."/>
            <person name="Bauer D."/>
            <person name="Andreopoulos W."/>
            <person name="Pangilinan J."/>
            <person name="LaButti K."/>
            <person name="Riley R."/>
            <person name="Lipzen A."/>
            <person name="Clum A."/>
            <person name="Drula E."/>
            <person name="Henrissat B."/>
            <person name="Kohler A."/>
            <person name="Grigoriev I.V."/>
            <person name="Martin F.M."/>
            <person name="Hacquard S."/>
        </authorList>
    </citation>
    <scope>NUCLEOTIDE SEQUENCE</scope>
    <source>
        <strain evidence="11">MPI-CAGE-CH-0235</strain>
    </source>
</reference>
<evidence type="ECO:0000256" key="3">
    <source>
        <dbReference type="ARBA" id="ARBA00022692"/>
    </source>
</evidence>
<name>A0A8K0SR04_9HYPO</name>
<evidence type="ECO:0000256" key="1">
    <source>
        <dbReference type="ARBA" id="ARBA00004141"/>
    </source>
</evidence>
<evidence type="ECO:0000256" key="5">
    <source>
        <dbReference type="ARBA" id="ARBA00023065"/>
    </source>
</evidence>
<protein>
    <submittedName>
        <fullName evidence="11">Ferric reductase like transmembrane component-domain-containing protein</fullName>
    </submittedName>
</protein>
<comment type="subcellular location">
    <subcellularLocation>
        <location evidence="1">Membrane</location>
        <topology evidence="1">Multi-pass membrane protein</topology>
    </subcellularLocation>
</comment>
<accession>A0A8K0SR04</accession>
<dbReference type="AlphaFoldDB" id="A0A8K0SR04"/>
<dbReference type="SFLD" id="SFLDS00052">
    <property type="entry name" value="Ferric_Reductase_Domain"/>
    <property type="match status" value="1"/>
</dbReference>
<feature type="chain" id="PRO_5035476636" evidence="9">
    <location>
        <begin position="19"/>
        <end position="694"/>
    </location>
</feature>
<keyword evidence="5" id="KW-0406">Ion transport</keyword>
<keyword evidence="3 8" id="KW-0812">Transmembrane</keyword>
<keyword evidence="9" id="KW-0732">Signal</keyword>
<dbReference type="GO" id="GO:0000293">
    <property type="term" value="F:ferric-chelate reductase activity"/>
    <property type="evidence" value="ECO:0007669"/>
    <property type="project" value="TreeGrafter"/>
</dbReference>
<keyword evidence="12" id="KW-1185">Reference proteome</keyword>
<dbReference type="SUPFAM" id="SSF52343">
    <property type="entry name" value="Ferredoxin reductase-like, C-terminal NADP-linked domain"/>
    <property type="match status" value="1"/>
</dbReference>
<feature type="transmembrane region" description="Helical" evidence="8">
    <location>
        <begin position="380"/>
        <end position="400"/>
    </location>
</feature>
<comment type="caution">
    <text evidence="11">The sequence shown here is derived from an EMBL/GenBank/DDBJ whole genome shotgun (WGS) entry which is preliminary data.</text>
</comment>
<feature type="transmembrane region" description="Helical" evidence="8">
    <location>
        <begin position="237"/>
        <end position="255"/>
    </location>
</feature>
<dbReference type="EMBL" id="JAGPNK010000010">
    <property type="protein sequence ID" value="KAH7312520.1"/>
    <property type="molecule type" value="Genomic_DNA"/>
</dbReference>
<dbReference type="OrthoDB" id="167398at2759"/>
<evidence type="ECO:0000256" key="9">
    <source>
        <dbReference type="SAM" id="SignalP"/>
    </source>
</evidence>
<feature type="signal peptide" evidence="9">
    <location>
        <begin position="1"/>
        <end position="18"/>
    </location>
</feature>
<evidence type="ECO:0000256" key="8">
    <source>
        <dbReference type="SAM" id="Phobius"/>
    </source>
</evidence>
<feature type="domain" description="Ferric oxidoreductase" evidence="10">
    <location>
        <begin position="279"/>
        <end position="395"/>
    </location>
</feature>
<feature type="region of interest" description="Disordered" evidence="7">
    <location>
        <begin position="499"/>
        <end position="534"/>
    </location>
</feature>
<dbReference type="PANTHER" id="PTHR32361:SF9">
    <property type="entry name" value="FERRIC REDUCTASE TRANSMEMBRANE COMPONENT 3-RELATED"/>
    <property type="match status" value="1"/>
</dbReference>
<feature type="transmembrane region" description="Helical" evidence="8">
    <location>
        <begin position="174"/>
        <end position="199"/>
    </location>
</feature>
<dbReference type="Pfam" id="PF01794">
    <property type="entry name" value="Ferric_reduct"/>
    <property type="match status" value="1"/>
</dbReference>
<dbReference type="PANTHER" id="PTHR32361">
    <property type="entry name" value="FERRIC/CUPRIC REDUCTASE TRANSMEMBRANE COMPONENT"/>
    <property type="match status" value="1"/>
</dbReference>
<dbReference type="GO" id="GO:0006879">
    <property type="term" value="P:intracellular iron ion homeostasis"/>
    <property type="evidence" value="ECO:0007669"/>
    <property type="project" value="TreeGrafter"/>
</dbReference>
<dbReference type="GO" id="GO:0015677">
    <property type="term" value="P:copper ion import"/>
    <property type="evidence" value="ECO:0007669"/>
    <property type="project" value="TreeGrafter"/>
</dbReference>
<feature type="compositionally biased region" description="Polar residues" evidence="7">
    <location>
        <begin position="499"/>
        <end position="530"/>
    </location>
</feature>
<dbReference type="GO" id="GO:0006826">
    <property type="term" value="P:iron ion transport"/>
    <property type="evidence" value="ECO:0007669"/>
    <property type="project" value="TreeGrafter"/>
</dbReference>
<dbReference type="InterPro" id="IPR051410">
    <property type="entry name" value="Ferric/Cupric_Reductase"/>
</dbReference>
<feature type="transmembrane region" description="Helical" evidence="8">
    <location>
        <begin position="349"/>
        <end position="373"/>
    </location>
</feature>
<evidence type="ECO:0000256" key="7">
    <source>
        <dbReference type="SAM" id="MobiDB-lite"/>
    </source>
</evidence>
<dbReference type="Gene3D" id="3.40.50.80">
    <property type="entry name" value="Nucleotide-binding domain of ferredoxin-NADP reductase (FNR) module"/>
    <property type="match status" value="1"/>
</dbReference>
<dbReference type="SFLD" id="SFLDG01168">
    <property type="entry name" value="Ferric_reductase_subgroup_(FRE"/>
    <property type="match status" value="1"/>
</dbReference>
<keyword evidence="2" id="KW-0813">Transport</keyword>
<dbReference type="InterPro" id="IPR013130">
    <property type="entry name" value="Fe3_Rdtase_TM_dom"/>
</dbReference>
<evidence type="ECO:0000256" key="2">
    <source>
        <dbReference type="ARBA" id="ARBA00022448"/>
    </source>
</evidence>
<dbReference type="GO" id="GO:0005886">
    <property type="term" value="C:plasma membrane"/>
    <property type="evidence" value="ECO:0007669"/>
    <property type="project" value="TreeGrafter"/>
</dbReference>